<dbReference type="Pfam" id="PF01970">
    <property type="entry name" value="TctA"/>
    <property type="match status" value="1"/>
</dbReference>
<dbReference type="InterPro" id="IPR002823">
    <property type="entry name" value="DUF112_TM"/>
</dbReference>
<feature type="transmembrane region" description="Helical" evidence="1">
    <location>
        <begin position="155"/>
        <end position="177"/>
    </location>
</feature>
<protein>
    <submittedName>
        <fullName evidence="3">Tripartite tricarboxylate transporter permease</fullName>
    </submittedName>
</protein>
<feature type="transmembrane region" description="Helical" evidence="1">
    <location>
        <begin position="278"/>
        <end position="299"/>
    </location>
</feature>
<evidence type="ECO:0000256" key="1">
    <source>
        <dbReference type="SAM" id="Phobius"/>
    </source>
</evidence>
<sequence>MVESFEILFLLQLGEGIGRGDLLDAIQVSLSLMSERWHYLLIGVIAGMILGIIPGLGGLVALTILLPFTFFLDQYQAFMLLSGAIGATTFSGSLTAILINTPGTSSNAATMIDGYPLTQQGRANEAIIASAISSAGGAIVGTILFLLLLPFISGFVLMFGPSEVFWLIAIALVIIPLSVSNKPLYGIMTAMLGGLLALVGTAPQTGEGRFTLGIDILLDGVDLMAMIIGMFAIAEVVRLMSLGKGSIVDSSKIQLQGSKLEGAKAVIKHRWTWLRGSMIGVLIGAIPGAGATVSAFLAYAQAIQFSKTPDKFGSGAIEGVIAAEAANDAKDGGQLFPTLGLGIPGTASMAVFLAGLLIQGIFPSPSLIVDETYLVLVIILSILASNITTSIIGVALVKYIAKLATTPVPVLFVLITTISLSAVLVTRGQPIDLVFAVAFAIFGLLLIAVNVSRVPFLIAFVLVGMAEESFLFAVALSGGDMSDALLSGTLNIILVIIFAVSFLFAVLPPTIRQKMRNRLMKA</sequence>
<feature type="transmembrane region" description="Helical" evidence="1">
    <location>
        <begin position="126"/>
        <end position="148"/>
    </location>
</feature>
<dbReference type="AlphaFoldDB" id="A0AAP2Z8H2"/>
<dbReference type="EMBL" id="JAOPJZ010000008">
    <property type="protein sequence ID" value="MCU4752656.1"/>
    <property type="molecule type" value="Genomic_DNA"/>
</dbReference>
<keyword evidence="1" id="KW-0472">Membrane</keyword>
<feature type="transmembrane region" description="Helical" evidence="1">
    <location>
        <begin position="214"/>
        <end position="234"/>
    </location>
</feature>
<dbReference type="Proteomes" id="UP001321047">
    <property type="component" value="Unassembled WGS sequence"/>
</dbReference>
<name>A0AAP2Z8H2_9EURY</name>
<feature type="transmembrane region" description="Helical" evidence="1">
    <location>
        <begin position="408"/>
        <end position="425"/>
    </location>
</feature>
<keyword evidence="1" id="KW-0812">Transmembrane</keyword>
<feature type="domain" description="DUF112" evidence="2">
    <location>
        <begin position="39"/>
        <end position="457"/>
    </location>
</feature>
<accession>A0AAP2Z8H2</accession>
<keyword evidence="4" id="KW-1185">Reference proteome</keyword>
<evidence type="ECO:0000313" key="4">
    <source>
        <dbReference type="Proteomes" id="UP001321047"/>
    </source>
</evidence>
<evidence type="ECO:0000259" key="2">
    <source>
        <dbReference type="Pfam" id="PF01970"/>
    </source>
</evidence>
<organism evidence="3 4">
    <name type="scientific">Natronosalvus hydrolyticus</name>
    <dbReference type="NCBI Taxonomy" id="2979988"/>
    <lineage>
        <taxon>Archaea</taxon>
        <taxon>Methanobacteriati</taxon>
        <taxon>Methanobacteriota</taxon>
        <taxon>Stenosarchaea group</taxon>
        <taxon>Halobacteria</taxon>
        <taxon>Halobacteriales</taxon>
        <taxon>Natrialbaceae</taxon>
        <taxon>Natronosalvus</taxon>
    </lineage>
</organism>
<dbReference type="RefSeq" id="WP_342808985.1">
    <property type="nucleotide sequence ID" value="NZ_JAOPJZ010000008.1"/>
</dbReference>
<feature type="transmembrane region" description="Helical" evidence="1">
    <location>
        <begin position="431"/>
        <end position="449"/>
    </location>
</feature>
<feature type="transmembrane region" description="Helical" evidence="1">
    <location>
        <begin position="78"/>
        <end position="99"/>
    </location>
</feature>
<feature type="transmembrane region" description="Helical" evidence="1">
    <location>
        <begin position="490"/>
        <end position="511"/>
    </location>
</feature>
<dbReference type="PANTHER" id="PTHR35342:SF5">
    <property type="entry name" value="TRICARBOXYLIC TRANSPORT PROTEIN"/>
    <property type="match status" value="1"/>
</dbReference>
<keyword evidence="1" id="KW-1133">Transmembrane helix</keyword>
<evidence type="ECO:0000313" key="3">
    <source>
        <dbReference type="EMBL" id="MCU4752656.1"/>
    </source>
</evidence>
<feature type="transmembrane region" description="Helical" evidence="1">
    <location>
        <begin position="39"/>
        <end position="66"/>
    </location>
</feature>
<feature type="transmembrane region" description="Helical" evidence="1">
    <location>
        <begin position="183"/>
        <end position="202"/>
    </location>
</feature>
<comment type="caution">
    <text evidence="3">The sequence shown here is derived from an EMBL/GenBank/DDBJ whole genome shotgun (WGS) entry which is preliminary data.</text>
</comment>
<feature type="transmembrane region" description="Helical" evidence="1">
    <location>
        <begin position="339"/>
        <end position="362"/>
    </location>
</feature>
<gene>
    <name evidence="3" type="ORF">OB919_11810</name>
</gene>
<proteinExistence type="predicted"/>
<feature type="transmembrane region" description="Helical" evidence="1">
    <location>
        <begin position="374"/>
        <end position="396"/>
    </location>
</feature>
<dbReference type="PANTHER" id="PTHR35342">
    <property type="entry name" value="TRICARBOXYLIC TRANSPORT PROTEIN"/>
    <property type="match status" value="1"/>
</dbReference>
<reference evidence="3 4" key="1">
    <citation type="submission" date="2022-09" db="EMBL/GenBank/DDBJ databases">
        <title>Enrichment on poylsaccharides allowed isolation of novel metabolic and taxonomic groups of Haloarchaea.</title>
        <authorList>
            <person name="Sorokin D.Y."/>
            <person name="Elcheninov A.G."/>
            <person name="Khizhniak T.V."/>
            <person name="Kolganova T.V."/>
            <person name="Kublanov I.V."/>
        </authorList>
    </citation>
    <scope>NUCLEOTIDE SEQUENCE [LARGE SCALE GENOMIC DNA]</scope>
    <source>
        <strain evidence="3 4">AArc-curdl1</strain>
    </source>
</reference>